<dbReference type="Proteomes" id="UP000018936">
    <property type="component" value="Unassembled WGS sequence"/>
</dbReference>
<accession>V8N4V7</accession>
<evidence type="ECO:0000313" key="3">
    <source>
        <dbReference type="Proteomes" id="UP000018936"/>
    </source>
</evidence>
<dbReference type="EMBL" id="AZIM01008791">
    <property type="protein sequence ID" value="ETE57324.1"/>
    <property type="molecule type" value="Genomic_DNA"/>
</dbReference>
<keyword evidence="3" id="KW-1185">Reference proteome</keyword>
<feature type="compositionally biased region" description="Basic and acidic residues" evidence="1">
    <location>
        <begin position="10"/>
        <end position="28"/>
    </location>
</feature>
<name>V8N4V7_OPHHA</name>
<dbReference type="OrthoDB" id="10482882at2759"/>
<proteinExistence type="predicted"/>
<evidence type="ECO:0000256" key="1">
    <source>
        <dbReference type="SAM" id="MobiDB-lite"/>
    </source>
</evidence>
<feature type="non-terminal residue" evidence="2">
    <location>
        <position position="1"/>
    </location>
</feature>
<feature type="region of interest" description="Disordered" evidence="1">
    <location>
        <begin position="1"/>
        <end position="51"/>
    </location>
</feature>
<reference evidence="2 3" key="1">
    <citation type="journal article" date="2013" name="Proc. Natl. Acad. Sci. U.S.A.">
        <title>The king cobra genome reveals dynamic gene evolution and adaptation in the snake venom system.</title>
        <authorList>
            <person name="Vonk F.J."/>
            <person name="Casewell N.R."/>
            <person name="Henkel C.V."/>
            <person name="Heimberg A.M."/>
            <person name="Jansen H.J."/>
            <person name="McCleary R.J."/>
            <person name="Kerkkamp H.M."/>
            <person name="Vos R.A."/>
            <person name="Guerreiro I."/>
            <person name="Calvete J.J."/>
            <person name="Wuster W."/>
            <person name="Woods A.E."/>
            <person name="Logan J.M."/>
            <person name="Harrison R.A."/>
            <person name="Castoe T.A."/>
            <person name="de Koning A.P."/>
            <person name="Pollock D.D."/>
            <person name="Yandell M."/>
            <person name="Calderon D."/>
            <person name="Renjifo C."/>
            <person name="Currier R.B."/>
            <person name="Salgado D."/>
            <person name="Pla D."/>
            <person name="Sanz L."/>
            <person name="Hyder A.S."/>
            <person name="Ribeiro J.M."/>
            <person name="Arntzen J.W."/>
            <person name="van den Thillart G.E."/>
            <person name="Boetzer M."/>
            <person name="Pirovano W."/>
            <person name="Dirks R.P."/>
            <person name="Spaink H.P."/>
            <person name="Duboule D."/>
            <person name="McGlinn E."/>
            <person name="Kini R.M."/>
            <person name="Richardson M.K."/>
        </authorList>
    </citation>
    <scope>NUCLEOTIDE SEQUENCE</scope>
    <source>
        <tissue evidence="2">Blood</tissue>
    </source>
</reference>
<evidence type="ECO:0000313" key="2">
    <source>
        <dbReference type="EMBL" id="ETE57324.1"/>
    </source>
</evidence>
<gene>
    <name evidence="2" type="primary">DIAPH3</name>
    <name evidence="2" type="ORF">L345_16963</name>
</gene>
<protein>
    <submittedName>
        <fullName evidence="2">Protein diaphanous-like 3</fullName>
    </submittedName>
</protein>
<dbReference type="AlphaFoldDB" id="V8N4V7"/>
<organism evidence="2 3">
    <name type="scientific">Ophiophagus hannah</name>
    <name type="common">King cobra</name>
    <name type="synonym">Naja hannah</name>
    <dbReference type="NCBI Taxonomy" id="8665"/>
    <lineage>
        <taxon>Eukaryota</taxon>
        <taxon>Metazoa</taxon>
        <taxon>Chordata</taxon>
        <taxon>Craniata</taxon>
        <taxon>Vertebrata</taxon>
        <taxon>Euteleostomi</taxon>
        <taxon>Lepidosauria</taxon>
        <taxon>Squamata</taxon>
        <taxon>Bifurcata</taxon>
        <taxon>Unidentata</taxon>
        <taxon>Episquamata</taxon>
        <taxon>Toxicofera</taxon>
        <taxon>Serpentes</taxon>
        <taxon>Colubroidea</taxon>
        <taxon>Elapidae</taxon>
        <taxon>Elapinae</taxon>
        <taxon>Ophiophagus</taxon>
    </lineage>
</organism>
<sequence>MNGTPVRNPASKDNHRENEANSAVEKRNAVGKKKVPCGGSNRKEEVELGGSKGEVLPEVEALLARLRAL</sequence>
<comment type="caution">
    <text evidence="2">The sequence shown here is derived from an EMBL/GenBank/DDBJ whole genome shotgun (WGS) entry which is preliminary data.</text>
</comment>